<dbReference type="EMBL" id="JANPWB010000005">
    <property type="protein sequence ID" value="KAJ1184522.1"/>
    <property type="molecule type" value="Genomic_DNA"/>
</dbReference>
<accession>A0AAV7U668</accession>
<sequence>MSELTQLSLFAGSTELSEQLSGGGLWEDARKGRRAQSRYRALVQQGCRLTDTLYKSRPNGRRGLLIAAIAPDLVHGREGPTKSLPKRNNTAKYIILGLLDGCGSRVVVGCQGPGGGREGGRLGKWRSPAEVQVYTTT</sequence>
<proteinExistence type="predicted"/>
<name>A0AAV7U668_PLEWA</name>
<evidence type="ECO:0000313" key="1">
    <source>
        <dbReference type="EMBL" id="KAJ1184522.1"/>
    </source>
</evidence>
<keyword evidence="2" id="KW-1185">Reference proteome</keyword>
<organism evidence="1 2">
    <name type="scientific">Pleurodeles waltl</name>
    <name type="common">Iberian ribbed newt</name>
    <dbReference type="NCBI Taxonomy" id="8319"/>
    <lineage>
        <taxon>Eukaryota</taxon>
        <taxon>Metazoa</taxon>
        <taxon>Chordata</taxon>
        <taxon>Craniata</taxon>
        <taxon>Vertebrata</taxon>
        <taxon>Euteleostomi</taxon>
        <taxon>Amphibia</taxon>
        <taxon>Batrachia</taxon>
        <taxon>Caudata</taxon>
        <taxon>Salamandroidea</taxon>
        <taxon>Salamandridae</taxon>
        <taxon>Pleurodelinae</taxon>
        <taxon>Pleurodeles</taxon>
    </lineage>
</organism>
<dbReference type="Proteomes" id="UP001066276">
    <property type="component" value="Chromosome 3_1"/>
</dbReference>
<evidence type="ECO:0000313" key="2">
    <source>
        <dbReference type="Proteomes" id="UP001066276"/>
    </source>
</evidence>
<comment type="caution">
    <text evidence="1">The sequence shown here is derived from an EMBL/GenBank/DDBJ whole genome shotgun (WGS) entry which is preliminary data.</text>
</comment>
<dbReference type="AlphaFoldDB" id="A0AAV7U668"/>
<protein>
    <submittedName>
        <fullName evidence="1">Uncharacterized protein</fullName>
    </submittedName>
</protein>
<gene>
    <name evidence="1" type="ORF">NDU88_001328</name>
</gene>
<reference evidence="1" key="1">
    <citation type="journal article" date="2022" name="bioRxiv">
        <title>Sequencing and chromosome-scale assembly of the giantPleurodeles waltlgenome.</title>
        <authorList>
            <person name="Brown T."/>
            <person name="Elewa A."/>
            <person name="Iarovenko S."/>
            <person name="Subramanian E."/>
            <person name="Araus A.J."/>
            <person name="Petzold A."/>
            <person name="Susuki M."/>
            <person name="Suzuki K.-i.T."/>
            <person name="Hayashi T."/>
            <person name="Toyoda A."/>
            <person name="Oliveira C."/>
            <person name="Osipova E."/>
            <person name="Leigh N.D."/>
            <person name="Simon A."/>
            <person name="Yun M.H."/>
        </authorList>
    </citation>
    <scope>NUCLEOTIDE SEQUENCE</scope>
    <source>
        <strain evidence="1">20211129_DDA</strain>
        <tissue evidence="1">Liver</tissue>
    </source>
</reference>